<name>A0A1I8BK34_MELHA</name>
<dbReference type="WBParaSite" id="MhA1_Contig2815.frz3.gene3">
    <property type="protein sequence ID" value="MhA1_Contig2815.frz3.gene3"/>
    <property type="gene ID" value="MhA1_Contig2815.frz3.gene3"/>
</dbReference>
<proteinExistence type="predicted"/>
<evidence type="ECO:0000313" key="2">
    <source>
        <dbReference type="Proteomes" id="UP000095281"/>
    </source>
</evidence>
<organism evidence="2 3">
    <name type="scientific">Meloidogyne hapla</name>
    <name type="common">Root-knot nematode worm</name>
    <dbReference type="NCBI Taxonomy" id="6305"/>
    <lineage>
        <taxon>Eukaryota</taxon>
        <taxon>Metazoa</taxon>
        <taxon>Ecdysozoa</taxon>
        <taxon>Nematoda</taxon>
        <taxon>Chromadorea</taxon>
        <taxon>Rhabditida</taxon>
        <taxon>Tylenchina</taxon>
        <taxon>Tylenchomorpha</taxon>
        <taxon>Tylenchoidea</taxon>
        <taxon>Meloidogynidae</taxon>
        <taxon>Meloidogyninae</taxon>
        <taxon>Meloidogyne</taxon>
    </lineage>
</organism>
<dbReference type="InterPro" id="IPR001810">
    <property type="entry name" value="F-box_dom"/>
</dbReference>
<dbReference type="PROSITE" id="PS50181">
    <property type="entry name" value="FBOX"/>
    <property type="match status" value="1"/>
</dbReference>
<evidence type="ECO:0000313" key="3">
    <source>
        <dbReference type="WBParaSite" id="MhA1_Contig2815.frz3.gene3"/>
    </source>
</evidence>
<protein>
    <submittedName>
        <fullName evidence="3">F-box domain-containing protein</fullName>
    </submittedName>
</protein>
<evidence type="ECO:0000259" key="1">
    <source>
        <dbReference type="PROSITE" id="PS50181"/>
    </source>
</evidence>
<accession>A0A1I8BK34</accession>
<sequence>MYFYLPIEVQTDILKCFDYNQLVTLRLTNGYFNLLINENQYKLALKEFNKIEIELVNNYFQPMKEIDINKGLYNFNLDDKLKKKWEEAIIKRIPLYLHYNDNDLKNSFIRLQKKGHLISSPQLFYLKLPSFPQNIKEMLIIRFWLEQLFNCSFEYSKYYCAIFNYELIKLLFENTCIPLKFNSKIVFIKNYNIRFKELDFVKENIKITENLTINLFNERIDKLNCYKTLLELLSKGRNLYPYICITESHYSRLYEMIEEYITTSFDCSNFVNKIRFNNSRWRHFNLSEKAKNIQIKEAINYFDGSNIKFIKYEIVNIYNPKEVKFLIEYKETIVNRSIFDFEIKRIN</sequence>
<reference evidence="3" key="1">
    <citation type="submission" date="2016-11" db="UniProtKB">
        <authorList>
            <consortium name="WormBaseParasite"/>
        </authorList>
    </citation>
    <scope>IDENTIFICATION</scope>
</reference>
<dbReference type="Proteomes" id="UP000095281">
    <property type="component" value="Unplaced"/>
</dbReference>
<feature type="domain" description="F-box" evidence="1">
    <location>
        <begin position="1"/>
        <end position="45"/>
    </location>
</feature>
<dbReference type="AlphaFoldDB" id="A0A1I8BK34"/>
<keyword evidence="2" id="KW-1185">Reference proteome</keyword>